<feature type="region of interest" description="Disordered" evidence="1">
    <location>
        <begin position="44"/>
        <end position="68"/>
    </location>
</feature>
<accession>A0A2R4XM11</accession>
<evidence type="ECO:0000256" key="1">
    <source>
        <dbReference type="SAM" id="MobiDB-lite"/>
    </source>
</evidence>
<dbReference type="KEGG" id="boz:DBV39_15180"/>
<dbReference type="EMBL" id="CP028901">
    <property type="protein sequence ID" value="AWB34850.1"/>
    <property type="molecule type" value="Genomic_DNA"/>
</dbReference>
<reference evidence="2 3" key="1">
    <citation type="submission" date="2018-04" db="EMBL/GenBank/DDBJ databases">
        <title>Bordetella sp. HZ20 isolated from seawater.</title>
        <authorList>
            <person name="Sun C."/>
        </authorList>
    </citation>
    <scope>NUCLEOTIDE SEQUENCE [LARGE SCALE GENOMIC DNA]</scope>
    <source>
        <strain evidence="2 3">HZ20</strain>
    </source>
</reference>
<organism evidence="2 3">
    <name type="scientific">Orrella marina</name>
    <dbReference type="NCBI Taxonomy" id="2163011"/>
    <lineage>
        <taxon>Bacteria</taxon>
        <taxon>Pseudomonadati</taxon>
        <taxon>Pseudomonadota</taxon>
        <taxon>Betaproteobacteria</taxon>
        <taxon>Burkholderiales</taxon>
        <taxon>Alcaligenaceae</taxon>
        <taxon>Orrella</taxon>
    </lineage>
</organism>
<name>A0A2R4XM11_9BURK</name>
<gene>
    <name evidence="2" type="ORF">DBV39_15180</name>
</gene>
<evidence type="ECO:0000313" key="2">
    <source>
        <dbReference type="EMBL" id="AWB34850.1"/>
    </source>
</evidence>
<protein>
    <submittedName>
        <fullName evidence="2">Uncharacterized protein</fullName>
    </submittedName>
</protein>
<dbReference type="AlphaFoldDB" id="A0A2R4XM11"/>
<evidence type="ECO:0000313" key="3">
    <source>
        <dbReference type="Proteomes" id="UP000244571"/>
    </source>
</evidence>
<keyword evidence="3" id="KW-1185">Reference proteome</keyword>
<dbReference type="Proteomes" id="UP000244571">
    <property type="component" value="Chromosome"/>
</dbReference>
<proteinExistence type="predicted"/>
<sequence length="68" mass="7746">MQDLLQSILISIGYLHSQQHLSQIESLIATSALRNTNEVPLATQRRPWSQGRRQNHAYKFNCPEATPS</sequence>